<keyword evidence="3" id="KW-1185">Reference proteome</keyword>
<name>A0A178XI92_SINSA</name>
<accession>A0A178XI92</accession>
<feature type="compositionally biased region" description="Basic and acidic residues" evidence="1">
    <location>
        <begin position="103"/>
        <end position="159"/>
    </location>
</feature>
<dbReference type="EMBL" id="LNQB01000101">
    <property type="protein sequence ID" value="OAP34948.1"/>
    <property type="molecule type" value="Genomic_DNA"/>
</dbReference>
<evidence type="ECO:0000313" key="2">
    <source>
        <dbReference type="EMBL" id="OAP34948.1"/>
    </source>
</evidence>
<gene>
    <name evidence="2" type="ORF">ATB98_01475</name>
</gene>
<feature type="region of interest" description="Disordered" evidence="1">
    <location>
        <begin position="42"/>
        <end position="159"/>
    </location>
</feature>
<dbReference type="Proteomes" id="UP000078507">
    <property type="component" value="Unassembled WGS sequence"/>
</dbReference>
<feature type="compositionally biased region" description="Basic and acidic residues" evidence="1">
    <location>
        <begin position="45"/>
        <end position="61"/>
    </location>
</feature>
<protein>
    <submittedName>
        <fullName evidence="2">Uncharacterized protein</fullName>
    </submittedName>
</protein>
<organism evidence="2 3">
    <name type="scientific">Sinorhizobium saheli</name>
    <dbReference type="NCBI Taxonomy" id="36856"/>
    <lineage>
        <taxon>Bacteria</taxon>
        <taxon>Pseudomonadati</taxon>
        <taxon>Pseudomonadota</taxon>
        <taxon>Alphaproteobacteria</taxon>
        <taxon>Hyphomicrobiales</taxon>
        <taxon>Rhizobiaceae</taxon>
        <taxon>Sinorhizobium/Ensifer group</taxon>
        <taxon>Sinorhizobium</taxon>
    </lineage>
</organism>
<dbReference type="AlphaFoldDB" id="A0A178XI92"/>
<evidence type="ECO:0000313" key="3">
    <source>
        <dbReference type="Proteomes" id="UP000078507"/>
    </source>
</evidence>
<feature type="compositionally biased region" description="Basic and acidic residues" evidence="1">
    <location>
        <begin position="73"/>
        <end position="95"/>
    </location>
</feature>
<evidence type="ECO:0000256" key="1">
    <source>
        <dbReference type="SAM" id="MobiDB-lite"/>
    </source>
</evidence>
<sequence>MAQRRLARIVLPIGVGDEADGSVEGEVRGDVAEALWVQGQVGLEPQDRVKGDDADHAEGEHGQCVGEPALLPHRIDAGGRAETALDRSKDGREDVALAGKGPRQLEPKRLDEDKNGEKEQADLCPADESHGEISARDASEPLRPDERHDQVGGKRNGNE</sequence>
<comment type="caution">
    <text evidence="2">The sequence shown here is derived from an EMBL/GenBank/DDBJ whole genome shotgun (WGS) entry which is preliminary data.</text>
</comment>
<proteinExistence type="predicted"/>
<reference evidence="2 3" key="1">
    <citation type="submission" date="2015-11" db="EMBL/GenBank/DDBJ databases">
        <title>Ensifer anhuiense sp. nov., an effective nitrogen fixation bacterium with Glycine soja.</title>
        <authorList>
            <person name="Yan H."/>
            <person name="Chen W."/>
        </authorList>
    </citation>
    <scope>NUCLEOTIDE SEQUENCE [LARGE SCALE GENOMIC DNA]</scope>
    <source>
        <strain evidence="2 3">LMG 7837</strain>
    </source>
</reference>